<gene>
    <name evidence="2" type="ORF">DWB78_04765</name>
    <name evidence="3" type="ORF">SAMN05216278_2144</name>
</gene>
<reference evidence="4" key="2">
    <citation type="submission" date="2016-10" db="EMBL/GenBank/DDBJ databases">
        <authorList>
            <person name="Varghese N."/>
            <person name="Submissions S."/>
        </authorList>
    </citation>
    <scope>NUCLEOTIDE SEQUENCE [LARGE SCALE GENOMIC DNA]</scope>
    <source>
        <strain evidence="4">CGMCC 1.12397</strain>
    </source>
</reference>
<protein>
    <submittedName>
        <fullName evidence="3">Uncharacterized protein</fullName>
    </submittedName>
</protein>
<evidence type="ECO:0000313" key="5">
    <source>
        <dbReference type="Proteomes" id="UP000255421"/>
    </source>
</evidence>
<evidence type="ECO:0000313" key="4">
    <source>
        <dbReference type="Proteomes" id="UP000199289"/>
    </source>
</evidence>
<name>A0A1H1C6Q6_9EURY</name>
<reference evidence="2 5" key="3">
    <citation type="submission" date="2018-07" db="EMBL/GenBank/DDBJ databases">
        <title>Genome sequence of extremly halophilic archaeon Halopelagius longus strain BC12-B1.</title>
        <authorList>
            <person name="Zhang X."/>
        </authorList>
    </citation>
    <scope>NUCLEOTIDE SEQUENCE [LARGE SCALE GENOMIC DNA]</scope>
    <source>
        <strain evidence="2 5">BC12-B1</strain>
    </source>
</reference>
<dbReference type="Proteomes" id="UP000199289">
    <property type="component" value="Unassembled WGS sequence"/>
</dbReference>
<dbReference type="InterPro" id="IPR055756">
    <property type="entry name" value="DUF7332"/>
</dbReference>
<evidence type="ECO:0000256" key="1">
    <source>
        <dbReference type="SAM" id="MobiDB-lite"/>
    </source>
</evidence>
<dbReference type="Proteomes" id="UP000255421">
    <property type="component" value="Unassembled WGS sequence"/>
</dbReference>
<evidence type="ECO:0000313" key="3">
    <source>
        <dbReference type="EMBL" id="SDQ59882.1"/>
    </source>
</evidence>
<dbReference type="EMBL" id="QQST01000001">
    <property type="protein sequence ID" value="RDI71097.1"/>
    <property type="molecule type" value="Genomic_DNA"/>
</dbReference>
<organism evidence="3 4">
    <name type="scientific">Halopelagius longus</name>
    <dbReference type="NCBI Taxonomy" id="1236180"/>
    <lineage>
        <taxon>Archaea</taxon>
        <taxon>Methanobacteriati</taxon>
        <taxon>Methanobacteriota</taxon>
        <taxon>Stenosarchaea group</taxon>
        <taxon>Halobacteria</taxon>
        <taxon>Halobacteriales</taxon>
        <taxon>Haloferacaceae</taxon>
    </lineage>
</organism>
<feature type="region of interest" description="Disordered" evidence="1">
    <location>
        <begin position="31"/>
        <end position="51"/>
    </location>
</feature>
<accession>A0A1H1C6Q6</accession>
<dbReference type="RefSeq" id="WP_092537016.1">
    <property type="nucleotide sequence ID" value="NZ_FNKQ01000002.1"/>
</dbReference>
<reference evidence="3" key="1">
    <citation type="submission" date="2016-10" db="EMBL/GenBank/DDBJ databases">
        <authorList>
            <person name="de Groot N.N."/>
        </authorList>
    </citation>
    <scope>NUCLEOTIDE SEQUENCE [LARGE SCALE GENOMIC DNA]</scope>
    <source>
        <strain evidence="3">CGMCC 1.12397</strain>
    </source>
</reference>
<proteinExistence type="predicted"/>
<sequence>MRRSIRTVTAVVVLLATLGAPVVGPVAAQSSNSGAASDAGEKRCFPPGGHELGVGTEGPGISMIVHTSLFSNLGGEGALGLEARGTALNASIISLQTGVVFDGVGDAGAFLSNPFSRFAILFDYSFDLPMFSSLGEDRSSYASEESPVSGVETRAC</sequence>
<evidence type="ECO:0000313" key="2">
    <source>
        <dbReference type="EMBL" id="RDI71097.1"/>
    </source>
</evidence>
<dbReference type="AlphaFoldDB" id="A0A1H1C6Q6"/>
<dbReference type="Pfam" id="PF24019">
    <property type="entry name" value="DUF7332"/>
    <property type="match status" value="1"/>
</dbReference>
<keyword evidence="5" id="KW-1185">Reference proteome</keyword>
<dbReference type="EMBL" id="FNKQ01000002">
    <property type="protein sequence ID" value="SDQ59882.1"/>
    <property type="molecule type" value="Genomic_DNA"/>
</dbReference>
<dbReference type="OrthoDB" id="328061at2157"/>